<dbReference type="EMBL" id="CP146598">
    <property type="protein sequence ID" value="WWY04106.1"/>
    <property type="molecule type" value="Genomic_DNA"/>
</dbReference>
<evidence type="ECO:0000256" key="4">
    <source>
        <dbReference type="ARBA" id="ARBA00023159"/>
    </source>
</evidence>
<dbReference type="Gene3D" id="1.10.10.10">
    <property type="entry name" value="Winged helix-like DNA-binding domain superfamily/Winged helix DNA-binding domain"/>
    <property type="match status" value="1"/>
</dbReference>
<dbReference type="Proteomes" id="UP001149607">
    <property type="component" value="Chromosome"/>
</dbReference>
<dbReference type="PROSITE" id="PS50931">
    <property type="entry name" value="HTH_LYSR"/>
    <property type="match status" value="1"/>
</dbReference>
<keyword evidence="4" id="KW-0010">Activator</keyword>
<dbReference type="PRINTS" id="PR00039">
    <property type="entry name" value="HTHLYSR"/>
</dbReference>
<evidence type="ECO:0000313" key="9">
    <source>
        <dbReference type="Proteomes" id="UP001149607"/>
    </source>
</evidence>
<dbReference type="Pfam" id="PF03466">
    <property type="entry name" value="LysR_substrate"/>
    <property type="match status" value="1"/>
</dbReference>
<dbReference type="FunFam" id="1.10.10.10:FF:000001">
    <property type="entry name" value="LysR family transcriptional regulator"/>
    <property type="match status" value="1"/>
</dbReference>
<sequence>MDLKQLKYFIHVAQLGSYTRAADLLEVAQPVLSRQIRLLETELRQNLLIRHGRGVLLTESGQIMLEHCLAVMARIDRIYEDLSTVSGKLSGHVLLGMPPTMAKLLSVPLIKTFSRQLPDARISISEGLTTQLQNKLQQGHLDMALLYNPPYCAGIDTTLLHEEPFSLIAPLDSSLPGHNRPLDVQQLALLPLITPSAPNTFRLLIEQELRRHNLTPSILWEINSIETALQLVAEGMGYTVLPAQAARLLHRREKLRAIPIESSGFTSRLYLAVSGKRALSRTQKETGKLLTRICTDYLQQENG</sequence>
<dbReference type="InterPro" id="IPR000847">
    <property type="entry name" value="LysR_HTH_N"/>
</dbReference>
<dbReference type="PANTHER" id="PTHR30293">
    <property type="entry name" value="TRANSCRIPTIONAL REGULATORY PROTEIN NAC-RELATED"/>
    <property type="match status" value="1"/>
</dbReference>
<evidence type="ECO:0000256" key="3">
    <source>
        <dbReference type="ARBA" id="ARBA00023125"/>
    </source>
</evidence>
<dbReference type="EMBL" id="JAPQFL010000004">
    <property type="protein sequence ID" value="MDD9328091.1"/>
    <property type="molecule type" value="Genomic_DNA"/>
</dbReference>
<dbReference type="RefSeq" id="WP_274585205.1">
    <property type="nucleotide sequence ID" value="NZ_CP145811.1"/>
</dbReference>
<reference evidence="7" key="1">
    <citation type="submission" date="2022-10" db="EMBL/GenBank/DDBJ databases">
        <authorList>
            <person name="Boutroux M."/>
        </authorList>
    </citation>
    <scope>NUCLEOTIDE SEQUENCE</scope>
    <source>
        <strain evidence="7">51.81</strain>
    </source>
</reference>
<evidence type="ECO:0000256" key="2">
    <source>
        <dbReference type="ARBA" id="ARBA00023015"/>
    </source>
</evidence>
<protein>
    <submittedName>
        <fullName evidence="7">LysR family transcriptional regulator</fullName>
    </submittedName>
</protein>
<keyword evidence="2" id="KW-0805">Transcription regulation</keyword>
<dbReference type="PANTHER" id="PTHR30293:SF0">
    <property type="entry name" value="NITROGEN ASSIMILATION REGULATORY PROTEIN NAC"/>
    <property type="match status" value="1"/>
</dbReference>
<accession>A0A9X4IDV5</accession>
<dbReference type="GO" id="GO:2000142">
    <property type="term" value="P:regulation of DNA-templated transcription initiation"/>
    <property type="evidence" value="ECO:0007669"/>
    <property type="project" value="TreeGrafter"/>
</dbReference>
<feature type="domain" description="HTH lysR-type" evidence="6">
    <location>
        <begin position="1"/>
        <end position="58"/>
    </location>
</feature>
<proteinExistence type="inferred from homology"/>
<keyword evidence="9" id="KW-1185">Reference proteome</keyword>
<keyword evidence="5" id="KW-0804">Transcription</keyword>
<dbReference type="GO" id="GO:0003677">
    <property type="term" value="F:DNA binding"/>
    <property type="evidence" value="ECO:0007669"/>
    <property type="project" value="UniProtKB-KW"/>
</dbReference>
<comment type="similarity">
    <text evidence="1">Belongs to the LysR transcriptional regulatory family.</text>
</comment>
<evidence type="ECO:0000313" key="7">
    <source>
        <dbReference type="EMBL" id="MDD9328091.1"/>
    </source>
</evidence>
<dbReference type="InterPro" id="IPR005119">
    <property type="entry name" value="LysR_subst-bd"/>
</dbReference>
<dbReference type="Gene3D" id="3.40.190.290">
    <property type="match status" value="1"/>
</dbReference>
<dbReference type="InterPro" id="IPR036388">
    <property type="entry name" value="WH-like_DNA-bd_sf"/>
</dbReference>
<dbReference type="InterPro" id="IPR036390">
    <property type="entry name" value="WH_DNA-bd_sf"/>
</dbReference>
<name>A0A9X4IDV5_9NEIS</name>
<evidence type="ECO:0000256" key="1">
    <source>
        <dbReference type="ARBA" id="ARBA00009437"/>
    </source>
</evidence>
<reference evidence="8" key="2">
    <citation type="submission" date="2024-02" db="EMBL/GenBank/DDBJ databases">
        <title>Neisseria leonii sp. nov.</title>
        <authorList>
            <person name="Boutroux M."/>
            <person name="Favre-Rochex S."/>
            <person name="Gorgette O."/>
            <person name="Touak G."/>
            <person name="Muhle E."/>
            <person name="Chesneau O."/>
            <person name="Clermont D."/>
            <person name="Rahi P."/>
        </authorList>
    </citation>
    <scope>NUCLEOTIDE SEQUENCE</scope>
    <source>
        <strain evidence="8">51.81</strain>
    </source>
</reference>
<organism evidence="7">
    <name type="scientific">Neisseria leonii</name>
    <dbReference type="NCBI Taxonomy" id="2995413"/>
    <lineage>
        <taxon>Bacteria</taxon>
        <taxon>Pseudomonadati</taxon>
        <taxon>Pseudomonadota</taxon>
        <taxon>Betaproteobacteria</taxon>
        <taxon>Neisseriales</taxon>
        <taxon>Neisseriaceae</taxon>
        <taxon>Neisseria</taxon>
    </lineage>
</organism>
<dbReference type="SUPFAM" id="SSF46785">
    <property type="entry name" value="Winged helix' DNA-binding domain"/>
    <property type="match status" value="1"/>
</dbReference>
<dbReference type="GO" id="GO:0003700">
    <property type="term" value="F:DNA-binding transcription factor activity"/>
    <property type="evidence" value="ECO:0007669"/>
    <property type="project" value="InterPro"/>
</dbReference>
<gene>
    <name evidence="7" type="ORF">ORY91_001509</name>
    <name evidence="8" type="ORF">V9W64_05205</name>
</gene>
<keyword evidence="3" id="KW-0238">DNA-binding</keyword>
<dbReference type="AlphaFoldDB" id="A0A9X4IDV5"/>
<evidence type="ECO:0000313" key="8">
    <source>
        <dbReference type="EMBL" id="WWY04106.1"/>
    </source>
</evidence>
<evidence type="ECO:0000259" key="6">
    <source>
        <dbReference type="PROSITE" id="PS50931"/>
    </source>
</evidence>
<evidence type="ECO:0000256" key="5">
    <source>
        <dbReference type="ARBA" id="ARBA00023163"/>
    </source>
</evidence>
<dbReference type="SUPFAM" id="SSF53850">
    <property type="entry name" value="Periplasmic binding protein-like II"/>
    <property type="match status" value="1"/>
</dbReference>
<dbReference type="Pfam" id="PF00126">
    <property type="entry name" value="HTH_1"/>
    <property type="match status" value="1"/>
</dbReference>